<dbReference type="EMBL" id="WIWT01000013">
    <property type="protein sequence ID" value="KAF3217716.1"/>
    <property type="molecule type" value="Genomic_DNA"/>
</dbReference>
<dbReference type="OrthoDB" id="5596743at2759"/>
<dbReference type="Proteomes" id="UP000483672">
    <property type="component" value="Unassembled WGS sequence"/>
</dbReference>
<proteinExistence type="predicted"/>
<evidence type="ECO:0000313" key="6">
    <source>
        <dbReference type="Proteomes" id="UP000483672"/>
    </source>
</evidence>
<dbReference type="Proteomes" id="UP000614610">
    <property type="component" value="Unassembled WGS sequence"/>
</dbReference>
<keyword evidence="1" id="KW-0732">Signal</keyword>
<protein>
    <submittedName>
        <fullName evidence="4">Uncharacterized protein</fullName>
    </submittedName>
</protein>
<evidence type="ECO:0000313" key="5">
    <source>
        <dbReference type="Proteomes" id="UP000472727"/>
    </source>
</evidence>
<evidence type="ECO:0000256" key="1">
    <source>
        <dbReference type="SAM" id="SignalP"/>
    </source>
</evidence>
<feature type="signal peptide" evidence="1">
    <location>
        <begin position="1"/>
        <end position="19"/>
    </location>
</feature>
<evidence type="ECO:0000313" key="4">
    <source>
        <dbReference type="EMBL" id="KAF3232335.1"/>
    </source>
</evidence>
<comment type="caution">
    <text evidence="4">The sequence shown here is derived from an EMBL/GenBank/DDBJ whole genome shotgun (WGS) entry which is preliminary data.</text>
</comment>
<evidence type="ECO:0000313" key="2">
    <source>
        <dbReference type="EMBL" id="KAF3217716.1"/>
    </source>
</evidence>
<name>A0A6G1M3G9_ORBOL</name>
<reference evidence="5 6" key="1">
    <citation type="submission" date="2019-06" db="EMBL/GenBank/DDBJ databases">
        <authorList>
            <person name="Palmer J.M."/>
        </authorList>
    </citation>
    <scope>NUCLEOTIDE SEQUENCE [LARGE SCALE GENOMIC DNA]</scope>
    <source>
        <strain evidence="3 5">TWF106</strain>
        <strain evidence="4 6">TWF191</strain>
        <strain evidence="2">TWF679</strain>
    </source>
</reference>
<organism evidence="4 6">
    <name type="scientific">Orbilia oligospora</name>
    <name type="common">Nematode-trapping fungus</name>
    <name type="synonym">Arthrobotrys oligospora</name>
    <dbReference type="NCBI Taxonomy" id="2813651"/>
    <lineage>
        <taxon>Eukaryota</taxon>
        <taxon>Fungi</taxon>
        <taxon>Dikarya</taxon>
        <taxon>Ascomycota</taxon>
        <taxon>Pezizomycotina</taxon>
        <taxon>Orbiliomycetes</taxon>
        <taxon>Orbiliales</taxon>
        <taxon>Orbiliaceae</taxon>
        <taxon>Orbilia</taxon>
    </lineage>
</organism>
<gene>
    <name evidence="3" type="ORF">TWF106_000257</name>
    <name evidence="4" type="ORF">TWF191_000106</name>
    <name evidence="2" type="ORF">TWF679_001917</name>
</gene>
<evidence type="ECO:0000313" key="3">
    <source>
        <dbReference type="EMBL" id="KAF3226515.1"/>
    </source>
</evidence>
<dbReference type="Proteomes" id="UP000472727">
    <property type="component" value="Unassembled WGS sequence"/>
</dbReference>
<accession>A0A6G1M3G9</accession>
<dbReference type="EMBL" id="WIPF01000001">
    <property type="protein sequence ID" value="KAF3232335.1"/>
    <property type="molecule type" value="Genomic_DNA"/>
</dbReference>
<sequence length="333" mass="35067">MHLKRTVAVGLSLAGTAAAGVLKPRSTLKCNADNCLRAIRASHIPTRLAQASIDCSQFLAGIIGGGGEEQHATYTITESAIVTSVSTVTLPTTTTDDFHTTQTATAGLETITVTVPLPGGQTAKKRQAIITIPAYASLCSGPVRFTSACACIGVASVPPAETSSHTETVLTTITIPATETVYTTATETTTLATTTTATTQEIVKSVYRYRIRTFDGTNAAYLKALQGPVYLVEDIAEATYFTSGTELGSVYNADDLDLALQAFGDGSNLVYVQMDDTDLSFQYFPIQCEVKPGGNKLDCQHGISNAFGRIGQSLIFGPGDIQVDAFLELTAVE</sequence>
<feature type="chain" id="PRO_5041094033" evidence="1">
    <location>
        <begin position="20"/>
        <end position="333"/>
    </location>
</feature>
<dbReference type="AlphaFoldDB" id="A0A6G1M3G9"/>
<dbReference type="EMBL" id="WIWS01000010">
    <property type="protein sequence ID" value="KAF3226515.1"/>
    <property type="molecule type" value="Genomic_DNA"/>
</dbReference>